<evidence type="ECO:0000259" key="2">
    <source>
        <dbReference type="PROSITE" id="PS51168"/>
    </source>
</evidence>
<proteinExistence type="predicted"/>
<dbReference type="SMART" id="SM00830">
    <property type="entry name" value="CM_2"/>
    <property type="match status" value="1"/>
</dbReference>
<dbReference type="InterPro" id="IPR006268">
    <property type="entry name" value="DAHP_syn_2"/>
</dbReference>
<dbReference type="Proteomes" id="UP000321827">
    <property type="component" value="Unassembled WGS sequence"/>
</dbReference>
<dbReference type="NCBIfam" id="NF009239">
    <property type="entry name" value="PRK12595.1"/>
    <property type="match status" value="1"/>
</dbReference>
<dbReference type="InterPro" id="IPR002701">
    <property type="entry name" value="CM_II_prokaryot"/>
</dbReference>
<organism evidence="3 4">
    <name type="scientific">Oceanithermus desulfurans NBRC 100063</name>
    <dbReference type="NCBI Taxonomy" id="1227550"/>
    <lineage>
        <taxon>Bacteria</taxon>
        <taxon>Thermotogati</taxon>
        <taxon>Deinococcota</taxon>
        <taxon>Deinococci</taxon>
        <taxon>Thermales</taxon>
        <taxon>Thermaceae</taxon>
        <taxon>Oceanithermus</taxon>
    </lineage>
</organism>
<dbReference type="GO" id="GO:0004106">
    <property type="term" value="F:chorismate mutase activity"/>
    <property type="evidence" value="ECO:0007669"/>
    <property type="project" value="InterPro"/>
</dbReference>
<dbReference type="Gene3D" id="3.20.20.70">
    <property type="entry name" value="Aldolase class I"/>
    <property type="match status" value="1"/>
</dbReference>
<dbReference type="InterPro" id="IPR006218">
    <property type="entry name" value="DAHP1/KDSA"/>
</dbReference>
<dbReference type="InterPro" id="IPR010954">
    <property type="entry name" value="Chorismate_mutase_GmP-bac"/>
</dbReference>
<dbReference type="GO" id="GO:0009073">
    <property type="term" value="P:aromatic amino acid family biosynthetic process"/>
    <property type="evidence" value="ECO:0007669"/>
    <property type="project" value="InterPro"/>
</dbReference>
<accession>A0A511RJR5</accession>
<dbReference type="OrthoDB" id="9780456at2"/>
<evidence type="ECO:0000256" key="1">
    <source>
        <dbReference type="ARBA" id="ARBA00022679"/>
    </source>
</evidence>
<reference evidence="3 4" key="1">
    <citation type="submission" date="2019-07" db="EMBL/GenBank/DDBJ databases">
        <title>Whole genome shotgun sequence of Oceanithermus desulfurans NBRC 100063.</title>
        <authorList>
            <person name="Hosoyama A."/>
            <person name="Uohara A."/>
            <person name="Ohji S."/>
            <person name="Ichikawa N."/>
        </authorList>
    </citation>
    <scope>NUCLEOTIDE SEQUENCE [LARGE SCALE GENOMIC DNA]</scope>
    <source>
        <strain evidence="3 4">NBRC 100063</strain>
    </source>
</reference>
<dbReference type="Pfam" id="PF00793">
    <property type="entry name" value="DAHP_synth_1"/>
    <property type="match status" value="1"/>
</dbReference>
<keyword evidence="1" id="KW-0808">Transferase</keyword>
<dbReference type="GO" id="GO:0016832">
    <property type="term" value="F:aldehyde-lyase activity"/>
    <property type="evidence" value="ECO:0007669"/>
    <property type="project" value="InterPro"/>
</dbReference>
<dbReference type="Pfam" id="PF01817">
    <property type="entry name" value="CM_2"/>
    <property type="match status" value="1"/>
</dbReference>
<gene>
    <name evidence="3" type="ORF">ODE01S_13290</name>
</gene>
<sequence>MEPRILELRREIDRINRELLTLLSERARIASEIGRIQTERGLGHYDPAREEEMLAYLAAENPGPFPDGTVKKLFKEIFKATLALEEQEDKQKFLFSRETRPEDTRVKVRQAVFGDGPLLIAGPCAIESEEQMQRTAEFLASRGVKVLRGGAYKPRTSPYAFQGLGVEGLKLGRAAADRHGMAFVTEVMDTRDVEVVSEYADILQVGARNMQNFALLREVGRSGQPVLLKRGLSATVEEWFYAAEYVLSQGNDQVILVERGIRTYEKWTRNTLDLSGAVLAKQLTHLPVVVDVTHAAGRIDLLAPLARAALAAGVDAVHVEVHPNPKVAMSDNNQQMDFAQFDAFLDAVRDLLEPAKTRRG</sequence>
<dbReference type="NCBIfam" id="TIGR01361">
    <property type="entry name" value="DAHP_synth_Bsub"/>
    <property type="match status" value="1"/>
</dbReference>
<protein>
    <submittedName>
        <fullName evidence="3">Bifunctional 3-deoxy-7-phosphoheptulonate synthase/chorismate mutase</fullName>
    </submittedName>
</protein>
<evidence type="ECO:0000313" key="4">
    <source>
        <dbReference type="Proteomes" id="UP000321827"/>
    </source>
</evidence>
<dbReference type="InterPro" id="IPR036263">
    <property type="entry name" value="Chorismate_II_sf"/>
</dbReference>
<dbReference type="SUPFAM" id="SSF48600">
    <property type="entry name" value="Chorismate mutase II"/>
    <property type="match status" value="1"/>
</dbReference>
<dbReference type="NCBIfam" id="TIGR01801">
    <property type="entry name" value="CM_A"/>
    <property type="match status" value="1"/>
</dbReference>
<dbReference type="AlphaFoldDB" id="A0A511RJR5"/>
<dbReference type="GO" id="GO:0016740">
    <property type="term" value="F:transferase activity"/>
    <property type="evidence" value="ECO:0007669"/>
    <property type="project" value="UniProtKB-KW"/>
</dbReference>
<dbReference type="RefSeq" id="WP_147147147.1">
    <property type="nucleotide sequence ID" value="NZ_BJXN01000008.1"/>
</dbReference>
<evidence type="ECO:0000313" key="3">
    <source>
        <dbReference type="EMBL" id="GEM89895.1"/>
    </source>
</evidence>
<dbReference type="InterPro" id="IPR013785">
    <property type="entry name" value="Aldolase_TIM"/>
</dbReference>
<dbReference type="EMBL" id="BJXN01000008">
    <property type="protein sequence ID" value="GEM89895.1"/>
    <property type="molecule type" value="Genomic_DNA"/>
</dbReference>
<dbReference type="PANTHER" id="PTHR43018">
    <property type="entry name" value="PHOSPHO-2-DEHYDRO-3-DEOXYHEPTONATE ALDOLASE"/>
    <property type="match status" value="1"/>
</dbReference>
<dbReference type="SUPFAM" id="SSF51569">
    <property type="entry name" value="Aldolase"/>
    <property type="match status" value="1"/>
</dbReference>
<dbReference type="GO" id="GO:0046417">
    <property type="term" value="P:chorismate metabolic process"/>
    <property type="evidence" value="ECO:0007669"/>
    <property type="project" value="InterPro"/>
</dbReference>
<dbReference type="InterPro" id="IPR036979">
    <property type="entry name" value="CM_dom_sf"/>
</dbReference>
<dbReference type="NCBIfam" id="NF006421">
    <property type="entry name" value="PRK08673.1"/>
    <property type="match status" value="1"/>
</dbReference>
<dbReference type="InterPro" id="IPR052899">
    <property type="entry name" value="Class-I_DAHP_synthase"/>
</dbReference>
<dbReference type="PROSITE" id="PS51168">
    <property type="entry name" value="CHORISMATE_MUT_2"/>
    <property type="match status" value="1"/>
</dbReference>
<dbReference type="PANTHER" id="PTHR43018:SF1">
    <property type="entry name" value="PROTEIN AROA(G)"/>
    <property type="match status" value="1"/>
</dbReference>
<comment type="caution">
    <text evidence="3">The sequence shown here is derived from an EMBL/GenBank/DDBJ whole genome shotgun (WGS) entry which is preliminary data.</text>
</comment>
<feature type="domain" description="Chorismate mutase" evidence="2">
    <location>
        <begin position="1"/>
        <end position="89"/>
    </location>
</feature>
<dbReference type="Gene3D" id="1.20.59.10">
    <property type="entry name" value="Chorismate mutase"/>
    <property type="match status" value="1"/>
</dbReference>
<name>A0A511RJR5_9DEIN</name>